<evidence type="ECO:0000256" key="11">
    <source>
        <dbReference type="ARBA" id="ARBA00022857"/>
    </source>
</evidence>
<dbReference type="GO" id="GO:0051301">
    <property type="term" value="P:cell division"/>
    <property type="evidence" value="ECO:0007669"/>
    <property type="project" value="UniProtKB-KW"/>
</dbReference>
<keyword evidence="14 19" id="KW-0560">Oxidoreductase</keyword>
<dbReference type="EMBL" id="LN794158">
    <property type="protein sequence ID" value="CEN56566.1"/>
    <property type="molecule type" value="Genomic_DNA"/>
</dbReference>
<keyword evidence="13 19" id="KW-0573">Peptidoglycan synthesis</keyword>
<dbReference type="InterPro" id="IPR036318">
    <property type="entry name" value="FAD-bd_PCMH-like_sf"/>
</dbReference>
<dbReference type="InterPro" id="IPR003170">
    <property type="entry name" value="MurB"/>
</dbReference>
<comment type="function">
    <text evidence="2 19">Cell wall formation.</text>
</comment>
<evidence type="ECO:0000256" key="18">
    <source>
        <dbReference type="ARBA" id="ARBA00048914"/>
    </source>
</evidence>
<sequence>MQVMAQAQTQGSLLLNEAMTRYNSWRVGGKADRLYIPVSLDDLSAFLQTLDANEPLHFVGLGSNLLVRDAGVRGTVVVLHNALNTLQMEGNLVYADAGVTCAKLARFTAKQGKQGGEFWAGIPGTVGGALAMNAGCHGGETWDSVKRVLTIDAKGIVHERDVAEFVATYRHVAMPVAKEWFVGAWFELPSGDAEAAEQKIKALLAKRLATQPLNLPNAGSTFRNPEGDYAARLIEACGLKGYKIGGAQVSEKHANFIVNLGDASADDIEQLIVLMRDTVKEKFGISLHQEVHLLGDKVGEK</sequence>
<evidence type="ECO:0000256" key="8">
    <source>
        <dbReference type="ARBA" id="ARBA00022618"/>
    </source>
</evidence>
<dbReference type="PANTHER" id="PTHR21071:SF4">
    <property type="entry name" value="UDP-N-ACETYLENOLPYRUVOYLGLUCOSAMINE REDUCTASE"/>
    <property type="match status" value="1"/>
</dbReference>
<keyword evidence="15 19" id="KW-0131">Cell cycle</keyword>
<comment type="subcellular location">
    <subcellularLocation>
        <location evidence="3 19">Cytoplasm</location>
    </subcellularLocation>
</comment>
<dbReference type="GO" id="GO:0071949">
    <property type="term" value="F:FAD binding"/>
    <property type="evidence" value="ECO:0007669"/>
    <property type="project" value="InterPro"/>
</dbReference>
<feature type="active site" evidence="19">
    <location>
        <position position="170"/>
    </location>
</feature>
<evidence type="ECO:0000256" key="17">
    <source>
        <dbReference type="ARBA" id="ARBA00031026"/>
    </source>
</evidence>
<comment type="similarity">
    <text evidence="19">Belongs to the MurB family.</text>
</comment>
<gene>
    <name evidence="19 21" type="primary">murB</name>
    <name evidence="21" type="ORF">BN1209_1530</name>
</gene>
<evidence type="ECO:0000256" key="10">
    <source>
        <dbReference type="ARBA" id="ARBA00022827"/>
    </source>
</evidence>
<feature type="active site" description="Proton donor" evidence="19">
    <location>
        <position position="220"/>
    </location>
</feature>
<dbReference type="InterPro" id="IPR006094">
    <property type="entry name" value="Oxid_FAD_bind_N"/>
</dbReference>
<evidence type="ECO:0000256" key="19">
    <source>
        <dbReference type="HAMAP-Rule" id="MF_00037"/>
    </source>
</evidence>
<dbReference type="EC" id="1.3.1.98" evidence="5 19"/>
<dbReference type="STRING" id="1581680.BN1209_1530"/>
<evidence type="ECO:0000256" key="13">
    <source>
        <dbReference type="ARBA" id="ARBA00022984"/>
    </source>
</evidence>
<dbReference type="InterPro" id="IPR016167">
    <property type="entry name" value="FAD-bd_PCMH_sub1"/>
</dbReference>
<keyword evidence="11 19" id="KW-0521">NADP</keyword>
<dbReference type="NCBIfam" id="NF010480">
    <property type="entry name" value="PRK13905.1"/>
    <property type="match status" value="1"/>
</dbReference>
<evidence type="ECO:0000256" key="12">
    <source>
        <dbReference type="ARBA" id="ARBA00022960"/>
    </source>
</evidence>
<dbReference type="UniPathway" id="UPA00219"/>
<evidence type="ECO:0000256" key="2">
    <source>
        <dbReference type="ARBA" id="ARBA00003921"/>
    </source>
</evidence>
<evidence type="ECO:0000256" key="15">
    <source>
        <dbReference type="ARBA" id="ARBA00023306"/>
    </source>
</evidence>
<accession>A0A0B7IWG4</accession>
<evidence type="ECO:0000313" key="22">
    <source>
        <dbReference type="Proteomes" id="UP000056322"/>
    </source>
</evidence>
<evidence type="ECO:0000256" key="14">
    <source>
        <dbReference type="ARBA" id="ARBA00023002"/>
    </source>
</evidence>
<keyword evidence="8 19" id="KW-0132">Cell division</keyword>
<dbReference type="PANTHER" id="PTHR21071">
    <property type="entry name" value="UDP-N-ACETYLENOLPYRUVOYLGLUCOSAMINE REDUCTASE"/>
    <property type="match status" value="1"/>
</dbReference>
<dbReference type="Proteomes" id="UP000056322">
    <property type="component" value="Chromosome 1"/>
</dbReference>
<dbReference type="SUPFAM" id="SSF56176">
    <property type="entry name" value="FAD-binding/transporter-associated domain-like"/>
    <property type="match status" value="1"/>
</dbReference>
<dbReference type="SUPFAM" id="SSF56194">
    <property type="entry name" value="Uridine diphospho-N-Acetylenolpyruvylglucosamine reductase, MurB, C-terminal domain"/>
    <property type="match status" value="1"/>
</dbReference>
<dbReference type="NCBIfam" id="TIGR00179">
    <property type="entry name" value="murB"/>
    <property type="match status" value="1"/>
</dbReference>
<dbReference type="Pfam" id="PF02873">
    <property type="entry name" value="MurB_C"/>
    <property type="match status" value="1"/>
</dbReference>
<dbReference type="AlphaFoldDB" id="A0A0B7IWG4"/>
<keyword evidence="7 19" id="KW-0963">Cytoplasm</keyword>
<dbReference type="Gene3D" id="3.30.465.10">
    <property type="match status" value="1"/>
</dbReference>
<dbReference type="InterPro" id="IPR011601">
    <property type="entry name" value="MurB_C"/>
</dbReference>
<organism evidence="21 22">
    <name type="scientific">Candidatus Methylopumilus turicensis</name>
    <dbReference type="NCBI Taxonomy" id="1581680"/>
    <lineage>
        <taxon>Bacteria</taxon>
        <taxon>Pseudomonadati</taxon>
        <taxon>Pseudomonadota</taxon>
        <taxon>Betaproteobacteria</taxon>
        <taxon>Nitrosomonadales</taxon>
        <taxon>Methylophilaceae</taxon>
        <taxon>Candidatus Methylopumilus</taxon>
    </lineage>
</organism>
<reference evidence="22" key="1">
    <citation type="submission" date="2014-12" db="EMBL/GenBank/DDBJ databases">
        <authorList>
            <person name="Salcher M.M."/>
        </authorList>
    </citation>
    <scope>NUCLEOTIDE SEQUENCE [LARGE SCALE GENOMIC DNA]</scope>
    <source>
        <strain evidence="22">MMS-10A-171</strain>
    </source>
</reference>
<evidence type="ECO:0000256" key="1">
    <source>
        <dbReference type="ARBA" id="ARBA00001974"/>
    </source>
</evidence>
<dbReference type="PROSITE" id="PS51387">
    <property type="entry name" value="FAD_PCMH"/>
    <property type="match status" value="1"/>
</dbReference>
<dbReference type="InterPro" id="IPR036635">
    <property type="entry name" value="MurB_C_sf"/>
</dbReference>
<evidence type="ECO:0000256" key="9">
    <source>
        <dbReference type="ARBA" id="ARBA00022630"/>
    </source>
</evidence>
<feature type="domain" description="FAD-binding PCMH-type" evidence="20">
    <location>
        <begin position="27"/>
        <end position="213"/>
    </location>
</feature>
<dbReference type="Gene3D" id="3.90.78.10">
    <property type="entry name" value="UDP-N-acetylenolpyruvoylglucosamine reductase, C-terminal domain"/>
    <property type="match status" value="1"/>
</dbReference>
<evidence type="ECO:0000256" key="5">
    <source>
        <dbReference type="ARBA" id="ARBA00012518"/>
    </source>
</evidence>
<name>A0A0B7IWG4_9PROT</name>
<dbReference type="Pfam" id="PF01565">
    <property type="entry name" value="FAD_binding_4"/>
    <property type="match status" value="1"/>
</dbReference>
<dbReference type="Gene3D" id="3.30.43.10">
    <property type="entry name" value="Uridine Diphospho-n-acetylenolpyruvylglucosamine Reductase, domain 2"/>
    <property type="match status" value="1"/>
</dbReference>
<evidence type="ECO:0000256" key="7">
    <source>
        <dbReference type="ARBA" id="ARBA00022490"/>
    </source>
</evidence>
<keyword evidence="10 19" id="KW-0274">FAD</keyword>
<dbReference type="GO" id="GO:0008762">
    <property type="term" value="F:UDP-N-acetylmuramate dehydrogenase activity"/>
    <property type="evidence" value="ECO:0007669"/>
    <property type="project" value="UniProtKB-UniRule"/>
</dbReference>
<dbReference type="GO" id="GO:0071555">
    <property type="term" value="P:cell wall organization"/>
    <property type="evidence" value="ECO:0007669"/>
    <property type="project" value="UniProtKB-KW"/>
</dbReference>
<comment type="catalytic activity">
    <reaction evidence="18 19">
        <text>UDP-N-acetyl-alpha-D-muramate + NADP(+) = UDP-N-acetyl-3-O-(1-carboxyvinyl)-alpha-D-glucosamine + NADPH + H(+)</text>
        <dbReference type="Rhea" id="RHEA:12248"/>
        <dbReference type="ChEBI" id="CHEBI:15378"/>
        <dbReference type="ChEBI" id="CHEBI:57783"/>
        <dbReference type="ChEBI" id="CHEBI:58349"/>
        <dbReference type="ChEBI" id="CHEBI:68483"/>
        <dbReference type="ChEBI" id="CHEBI:70757"/>
        <dbReference type="EC" id="1.3.1.98"/>
    </reaction>
</comment>
<comment type="pathway">
    <text evidence="4 19">Cell wall biogenesis; peptidoglycan biosynthesis.</text>
</comment>
<dbReference type="KEGG" id="mbac:BN1209_1530"/>
<keyword evidence="16 19" id="KW-0961">Cell wall biogenesis/degradation</keyword>
<dbReference type="InterPro" id="IPR016166">
    <property type="entry name" value="FAD-bd_PCMH"/>
</dbReference>
<dbReference type="GO" id="GO:0008360">
    <property type="term" value="P:regulation of cell shape"/>
    <property type="evidence" value="ECO:0007669"/>
    <property type="project" value="UniProtKB-KW"/>
</dbReference>
<proteinExistence type="inferred from homology"/>
<dbReference type="HOGENOM" id="CLU_035304_1_1_4"/>
<dbReference type="InterPro" id="IPR016169">
    <property type="entry name" value="FAD-bd_PCMH_sub2"/>
</dbReference>
<comment type="cofactor">
    <cofactor evidence="1 19">
        <name>FAD</name>
        <dbReference type="ChEBI" id="CHEBI:57692"/>
    </cofactor>
</comment>
<evidence type="ECO:0000256" key="16">
    <source>
        <dbReference type="ARBA" id="ARBA00023316"/>
    </source>
</evidence>
<evidence type="ECO:0000256" key="3">
    <source>
        <dbReference type="ARBA" id="ARBA00004496"/>
    </source>
</evidence>
<keyword evidence="22" id="KW-1185">Reference proteome</keyword>
<evidence type="ECO:0000256" key="6">
    <source>
        <dbReference type="ARBA" id="ARBA00015188"/>
    </source>
</evidence>
<evidence type="ECO:0000313" key="21">
    <source>
        <dbReference type="EMBL" id="CEN56566.1"/>
    </source>
</evidence>
<evidence type="ECO:0000259" key="20">
    <source>
        <dbReference type="PROSITE" id="PS51387"/>
    </source>
</evidence>
<dbReference type="GO" id="GO:0005829">
    <property type="term" value="C:cytosol"/>
    <property type="evidence" value="ECO:0007669"/>
    <property type="project" value="TreeGrafter"/>
</dbReference>
<dbReference type="HAMAP" id="MF_00037">
    <property type="entry name" value="MurB"/>
    <property type="match status" value="1"/>
</dbReference>
<dbReference type="GO" id="GO:0009252">
    <property type="term" value="P:peptidoglycan biosynthetic process"/>
    <property type="evidence" value="ECO:0007669"/>
    <property type="project" value="UniProtKB-UniRule"/>
</dbReference>
<protein>
    <recommendedName>
        <fullName evidence="6 19">UDP-N-acetylenolpyruvoylglucosamine reductase</fullName>
        <ecNumber evidence="5 19">1.3.1.98</ecNumber>
    </recommendedName>
    <alternativeName>
        <fullName evidence="17 19">UDP-N-acetylmuramate dehydrogenase</fullName>
    </alternativeName>
</protein>
<keyword evidence="12 19" id="KW-0133">Cell shape</keyword>
<feature type="active site" evidence="19">
    <location>
        <position position="290"/>
    </location>
</feature>
<evidence type="ECO:0000256" key="4">
    <source>
        <dbReference type="ARBA" id="ARBA00004752"/>
    </source>
</evidence>
<keyword evidence="9 19" id="KW-0285">Flavoprotein</keyword>